<dbReference type="InterPro" id="IPR027417">
    <property type="entry name" value="P-loop_NTPase"/>
</dbReference>
<dbReference type="PROSITE" id="PS51219">
    <property type="entry name" value="DPCK"/>
    <property type="match status" value="1"/>
</dbReference>
<proteinExistence type="inferred from homology"/>
<dbReference type="GO" id="GO:0005737">
    <property type="term" value="C:cytoplasm"/>
    <property type="evidence" value="ECO:0007669"/>
    <property type="project" value="UniProtKB-SubCell"/>
</dbReference>
<dbReference type="UniPathway" id="UPA00241">
    <property type="reaction ID" value="UER00356"/>
</dbReference>
<dbReference type="HAMAP" id="MF_00376">
    <property type="entry name" value="Dephospho_CoA_kinase"/>
    <property type="match status" value="1"/>
</dbReference>
<dbReference type="OrthoDB" id="9812943at2"/>
<evidence type="ECO:0000256" key="7">
    <source>
        <dbReference type="ARBA" id="ARBA00022993"/>
    </source>
</evidence>
<accession>A0A1W1VJ26</accession>
<feature type="binding site" evidence="8">
    <location>
        <begin position="11"/>
        <end position="16"/>
    </location>
    <ligand>
        <name>ATP</name>
        <dbReference type="ChEBI" id="CHEBI:30616"/>
    </ligand>
</feature>
<dbReference type="RefSeq" id="WP_084053764.1">
    <property type="nucleotide sequence ID" value="NZ_FWWT01000021.1"/>
</dbReference>
<evidence type="ECO:0000256" key="6">
    <source>
        <dbReference type="ARBA" id="ARBA00022840"/>
    </source>
</evidence>
<dbReference type="EMBL" id="FWWT01000021">
    <property type="protein sequence ID" value="SMB92934.1"/>
    <property type="molecule type" value="Genomic_DNA"/>
</dbReference>
<dbReference type="InterPro" id="IPR001977">
    <property type="entry name" value="Depp_CoAkinase"/>
</dbReference>
<organism evidence="10 11">
    <name type="scientific">Desulfonispora thiosulfatigenes DSM 11270</name>
    <dbReference type="NCBI Taxonomy" id="656914"/>
    <lineage>
        <taxon>Bacteria</taxon>
        <taxon>Bacillati</taxon>
        <taxon>Bacillota</taxon>
        <taxon>Clostridia</taxon>
        <taxon>Eubacteriales</taxon>
        <taxon>Peptococcaceae</taxon>
        <taxon>Desulfonispora</taxon>
    </lineage>
</organism>
<evidence type="ECO:0000313" key="11">
    <source>
        <dbReference type="Proteomes" id="UP000192731"/>
    </source>
</evidence>
<dbReference type="Proteomes" id="UP000192731">
    <property type="component" value="Unassembled WGS sequence"/>
</dbReference>
<comment type="similarity">
    <text evidence="1 8">Belongs to the CoaE family.</text>
</comment>
<dbReference type="GO" id="GO:0015937">
    <property type="term" value="P:coenzyme A biosynthetic process"/>
    <property type="evidence" value="ECO:0007669"/>
    <property type="project" value="UniProtKB-UniRule"/>
</dbReference>
<keyword evidence="2 8" id="KW-0963">Cytoplasm</keyword>
<evidence type="ECO:0000256" key="4">
    <source>
        <dbReference type="ARBA" id="ARBA00022741"/>
    </source>
</evidence>
<dbReference type="CDD" id="cd02022">
    <property type="entry name" value="DPCK"/>
    <property type="match status" value="1"/>
</dbReference>
<comment type="function">
    <text evidence="8">Catalyzes the phosphorylation of the 3'-hydroxyl group of dephosphocoenzyme A to form coenzyme A.</text>
</comment>
<dbReference type="SUPFAM" id="SSF52540">
    <property type="entry name" value="P-loop containing nucleoside triphosphate hydrolases"/>
    <property type="match status" value="1"/>
</dbReference>
<evidence type="ECO:0000256" key="3">
    <source>
        <dbReference type="ARBA" id="ARBA00022679"/>
    </source>
</evidence>
<dbReference type="FunFam" id="3.40.50.300:FF:000991">
    <property type="entry name" value="Dephospho-CoA kinase"/>
    <property type="match status" value="1"/>
</dbReference>
<evidence type="ECO:0000256" key="2">
    <source>
        <dbReference type="ARBA" id="ARBA00022490"/>
    </source>
</evidence>
<dbReference type="Pfam" id="PF01121">
    <property type="entry name" value="CoaE"/>
    <property type="match status" value="1"/>
</dbReference>
<sequence>MKIIGLTGGIASGKSTVSNYLKELGAFIVDVDNIAREIVEPGKPAWLEIKNEFGQDFIRNDQNIDRKKLGKLIFSSNLAREKLNNITHPEIILKTQELIEELKHQKLYPLIVIDAPLLIEVGMTELVEEVWLVVVEYQEQIKRLMIRDNISLEEAIKKVHTQMKTKEKMKYASLIINNNNCIQNTLNQVKEIWDKIV</sequence>
<evidence type="ECO:0000256" key="9">
    <source>
        <dbReference type="NCBIfam" id="TIGR00152"/>
    </source>
</evidence>
<keyword evidence="4 8" id="KW-0547">Nucleotide-binding</keyword>
<comment type="catalytic activity">
    <reaction evidence="8">
        <text>3'-dephospho-CoA + ATP = ADP + CoA + H(+)</text>
        <dbReference type="Rhea" id="RHEA:18245"/>
        <dbReference type="ChEBI" id="CHEBI:15378"/>
        <dbReference type="ChEBI" id="CHEBI:30616"/>
        <dbReference type="ChEBI" id="CHEBI:57287"/>
        <dbReference type="ChEBI" id="CHEBI:57328"/>
        <dbReference type="ChEBI" id="CHEBI:456216"/>
        <dbReference type="EC" id="2.7.1.24"/>
    </reaction>
</comment>
<evidence type="ECO:0000256" key="8">
    <source>
        <dbReference type="HAMAP-Rule" id="MF_00376"/>
    </source>
</evidence>
<keyword evidence="6 8" id="KW-0067">ATP-binding</keyword>
<dbReference type="GO" id="GO:0004140">
    <property type="term" value="F:dephospho-CoA kinase activity"/>
    <property type="evidence" value="ECO:0007669"/>
    <property type="project" value="UniProtKB-UniRule"/>
</dbReference>
<keyword evidence="7 8" id="KW-0173">Coenzyme A biosynthesis</keyword>
<name>A0A1W1VJ26_DESTI</name>
<dbReference type="NCBIfam" id="TIGR00152">
    <property type="entry name" value="dephospho-CoA kinase"/>
    <property type="match status" value="1"/>
</dbReference>
<comment type="subcellular location">
    <subcellularLocation>
        <location evidence="8">Cytoplasm</location>
    </subcellularLocation>
</comment>
<keyword evidence="11" id="KW-1185">Reference proteome</keyword>
<keyword evidence="5 8" id="KW-0418">Kinase</keyword>
<protein>
    <recommendedName>
        <fullName evidence="8 9">Dephospho-CoA kinase</fullName>
        <ecNumber evidence="8 9">2.7.1.24</ecNumber>
    </recommendedName>
    <alternativeName>
        <fullName evidence="8">Dephosphocoenzyme A kinase</fullName>
    </alternativeName>
</protein>
<reference evidence="10 11" key="1">
    <citation type="submission" date="2017-04" db="EMBL/GenBank/DDBJ databases">
        <authorList>
            <person name="Afonso C.L."/>
            <person name="Miller P.J."/>
            <person name="Scott M.A."/>
            <person name="Spackman E."/>
            <person name="Goraichik I."/>
            <person name="Dimitrov K.M."/>
            <person name="Suarez D.L."/>
            <person name="Swayne D.E."/>
        </authorList>
    </citation>
    <scope>NUCLEOTIDE SEQUENCE [LARGE SCALE GENOMIC DNA]</scope>
    <source>
        <strain evidence="10 11">DSM 11270</strain>
    </source>
</reference>
<dbReference type="STRING" id="656914.SAMN00017405_2125"/>
<dbReference type="GO" id="GO:0005524">
    <property type="term" value="F:ATP binding"/>
    <property type="evidence" value="ECO:0007669"/>
    <property type="project" value="UniProtKB-UniRule"/>
</dbReference>
<keyword evidence="3 8" id="KW-0808">Transferase</keyword>
<dbReference type="AlphaFoldDB" id="A0A1W1VJ26"/>
<dbReference type="Gene3D" id="3.40.50.300">
    <property type="entry name" value="P-loop containing nucleotide triphosphate hydrolases"/>
    <property type="match status" value="1"/>
</dbReference>
<evidence type="ECO:0000256" key="5">
    <source>
        <dbReference type="ARBA" id="ARBA00022777"/>
    </source>
</evidence>
<dbReference type="EC" id="2.7.1.24" evidence="8 9"/>
<evidence type="ECO:0000256" key="1">
    <source>
        <dbReference type="ARBA" id="ARBA00009018"/>
    </source>
</evidence>
<evidence type="ECO:0000313" key="10">
    <source>
        <dbReference type="EMBL" id="SMB92934.1"/>
    </source>
</evidence>
<gene>
    <name evidence="8" type="primary">coaE</name>
    <name evidence="10" type="ORF">SAMN00017405_2125</name>
</gene>
<dbReference type="PANTHER" id="PTHR10695:SF46">
    <property type="entry name" value="BIFUNCTIONAL COENZYME A SYNTHASE-RELATED"/>
    <property type="match status" value="1"/>
</dbReference>
<dbReference type="PANTHER" id="PTHR10695">
    <property type="entry name" value="DEPHOSPHO-COA KINASE-RELATED"/>
    <property type="match status" value="1"/>
</dbReference>
<comment type="pathway">
    <text evidence="8">Cofactor biosynthesis; coenzyme A biosynthesis; CoA from (R)-pantothenate: step 5/5.</text>
</comment>